<dbReference type="EMBL" id="WMEX01000012">
    <property type="protein sequence ID" value="MYL28156.1"/>
    <property type="molecule type" value="Genomic_DNA"/>
</dbReference>
<gene>
    <name evidence="1" type="ORF">GLW01_15305</name>
</gene>
<comment type="caution">
    <text evidence="1">The sequence shown here is derived from an EMBL/GenBank/DDBJ whole genome shotgun (WGS) entry which is preliminary data.</text>
</comment>
<evidence type="ECO:0000313" key="1">
    <source>
        <dbReference type="EMBL" id="MYL28156.1"/>
    </source>
</evidence>
<accession>A0A9X4YER3</accession>
<protein>
    <submittedName>
        <fullName evidence="1">Uncharacterized protein</fullName>
    </submittedName>
</protein>
<organism evidence="1 2">
    <name type="scientific">Vreelandella halophila</name>
    <dbReference type="NCBI Taxonomy" id="86177"/>
    <lineage>
        <taxon>Bacteria</taxon>
        <taxon>Pseudomonadati</taxon>
        <taxon>Pseudomonadota</taxon>
        <taxon>Gammaproteobacteria</taxon>
        <taxon>Oceanospirillales</taxon>
        <taxon>Halomonadaceae</taxon>
        <taxon>Vreelandella</taxon>
    </lineage>
</organism>
<proteinExistence type="predicted"/>
<keyword evidence="2" id="KW-1185">Reference proteome</keyword>
<reference evidence="1 2" key="1">
    <citation type="submission" date="2019-11" db="EMBL/GenBank/DDBJ databases">
        <title>Genome sequences of 17 halophilic strains isolated from different environments.</title>
        <authorList>
            <person name="Furrow R.E."/>
        </authorList>
    </citation>
    <scope>NUCLEOTIDE SEQUENCE [LARGE SCALE GENOMIC DNA]</scope>
    <source>
        <strain evidence="1 2">22507_15_FS</strain>
    </source>
</reference>
<dbReference type="Proteomes" id="UP000460751">
    <property type="component" value="Unassembled WGS sequence"/>
</dbReference>
<dbReference type="OrthoDB" id="7042038at2"/>
<dbReference type="RefSeq" id="WP_160899649.1">
    <property type="nucleotide sequence ID" value="NZ_WMEX01000012.1"/>
</dbReference>
<name>A0A9X4YER3_9GAMM</name>
<dbReference type="AlphaFoldDB" id="A0A9X4YER3"/>
<evidence type="ECO:0000313" key="2">
    <source>
        <dbReference type="Proteomes" id="UP000460751"/>
    </source>
</evidence>
<sequence>MVNAKVVSRFQGAPTRENGGLIQEGPLYPVDEVCQLLDSKGENGVVLWTRDCLRDAQNDGLDCALVADLLRTAVKHGRYKNSQWCEQKPDGPWAACDAYTVICREWIENAGKEMDFEYYLKFAINKHGKCLLVVSCHTSRD</sequence>